<organism evidence="1 2">
    <name type="scientific">Streptomyces paradoxus</name>
    <dbReference type="NCBI Taxonomy" id="66375"/>
    <lineage>
        <taxon>Bacteria</taxon>
        <taxon>Bacillati</taxon>
        <taxon>Actinomycetota</taxon>
        <taxon>Actinomycetes</taxon>
        <taxon>Kitasatosporales</taxon>
        <taxon>Streptomycetaceae</taxon>
        <taxon>Streptomyces</taxon>
    </lineage>
</organism>
<reference evidence="1 2" key="1">
    <citation type="submission" date="2020-08" db="EMBL/GenBank/DDBJ databases">
        <title>Genomic Encyclopedia of Type Strains, Phase IV (KMG-IV): sequencing the most valuable type-strain genomes for metagenomic binning, comparative biology and taxonomic classification.</title>
        <authorList>
            <person name="Goeker M."/>
        </authorList>
    </citation>
    <scope>NUCLEOTIDE SEQUENCE [LARGE SCALE GENOMIC DNA]</scope>
    <source>
        <strain evidence="1 2">DSM 43350</strain>
    </source>
</reference>
<proteinExistence type="predicted"/>
<name>A0A7W9TF26_9ACTN</name>
<comment type="caution">
    <text evidence="1">The sequence shown here is derived from an EMBL/GenBank/DDBJ whole genome shotgun (WGS) entry which is preliminary data.</text>
</comment>
<evidence type="ECO:0000313" key="1">
    <source>
        <dbReference type="EMBL" id="MBB6079479.1"/>
    </source>
</evidence>
<evidence type="ECO:0000313" key="2">
    <source>
        <dbReference type="Proteomes" id="UP000591537"/>
    </source>
</evidence>
<dbReference type="EMBL" id="JACHGV010000008">
    <property type="protein sequence ID" value="MBB6079479.1"/>
    <property type="molecule type" value="Genomic_DNA"/>
</dbReference>
<dbReference type="Proteomes" id="UP000591537">
    <property type="component" value="Unassembled WGS sequence"/>
</dbReference>
<sequence length="73" mass="7811">MRPSRPAPPTGAPADLRSRCCTHHGVCRSNGSLDRGSAGPAQHENRAWRYAGIIQGIGRPRAATVGRHELASR</sequence>
<accession>A0A7W9TF26</accession>
<protein>
    <submittedName>
        <fullName evidence="1">Uncharacterized protein</fullName>
    </submittedName>
</protein>
<keyword evidence="2" id="KW-1185">Reference proteome</keyword>
<dbReference type="AlphaFoldDB" id="A0A7W9TF26"/>
<gene>
    <name evidence="1" type="ORF">HNR57_005422</name>
</gene>